<dbReference type="SUPFAM" id="SSF111369">
    <property type="entry name" value="HlyD-like secretion proteins"/>
    <property type="match status" value="2"/>
</dbReference>
<name>A0A1H3VG52_SELRU</name>
<evidence type="ECO:0000256" key="3">
    <source>
        <dbReference type="SAM" id="Coils"/>
    </source>
</evidence>
<sequence>MNTKEKAKRTGIVFIALLIIGGLVLMYKGNDALVLATEKKEGILTAEQVKMSFDSVSGRLIKEAVKEGDYVHKGDVIMELDSTDTDLSIAKLKTQIAQMEAQIASTSGTQGINYLKADTSESQNYRGIDQQQAALQSANVTLKNAQLDYNRKASLVEAGAIAQSQLDDAEMTLNVAQANVEQQRQLLNKLTAVTNGSGTDSIAQARMAAANMGNDVEALRQQKAALEVQLKELEVAKERLTLRAPEDGKILKVLAKEGEMISPSTPVVLLESSRSYYDIYISEKQAAGLSEGMEITGTTVAGEKKVTGTVRLLTQAPGFADLKQSREKGQSDLSAFQVRIYIDPQDGIIPGMTIGVKDSEFTKR</sequence>
<dbReference type="InterPro" id="IPR058624">
    <property type="entry name" value="MdtA-like_HH"/>
</dbReference>
<keyword evidence="4" id="KW-0472">Membrane</keyword>
<gene>
    <name evidence="6" type="ORF">SAMN05660648_00193</name>
</gene>
<dbReference type="SUPFAM" id="SSF51230">
    <property type="entry name" value="Single hybrid motif"/>
    <property type="match status" value="1"/>
</dbReference>
<keyword evidence="2 3" id="KW-0175">Coiled coil</keyword>
<organism evidence="6 7">
    <name type="scientific">Selenomonas ruminantium</name>
    <dbReference type="NCBI Taxonomy" id="971"/>
    <lineage>
        <taxon>Bacteria</taxon>
        <taxon>Bacillati</taxon>
        <taxon>Bacillota</taxon>
        <taxon>Negativicutes</taxon>
        <taxon>Selenomonadales</taxon>
        <taxon>Selenomonadaceae</taxon>
        <taxon>Selenomonas</taxon>
    </lineage>
</organism>
<keyword evidence="4" id="KW-1133">Transmembrane helix</keyword>
<dbReference type="AlphaFoldDB" id="A0A1H3VG52"/>
<proteinExistence type="predicted"/>
<comment type="subcellular location">
    <subcellularLocation>
        <location evidence="1">Cell envelope</location>
    </subcellularLocation>
</comment>
<dbReference type="RefSeq" id="WP_074670278.1">
    <property type="nucleotide sequence ID" value="NZ_FNQG01000002.1"/>
</dbReference>
<evidence type="ECO:0000259" key="5">
    <source>
        <dbReference type="Pfam" id="PF25876"/>
    </source>
</evidence>
<accession>A0A1H3VG52</accession>
<dbReference type="InterPro" id="IPR050465">
    <property type="entry name" value="UPF0194_transport"/>
</dbReference>
<dbReference type="Gene3D" id="2.40.30.170">
    <property type="match status" value="1"/>
</dbReference>
<evidence type="ECO:0000256" key="4">
    <source>
        <dbReference type="SAM" id="Phobius"/>
    </source>
</evidence>
<feature type="coiled-coil region" evidence="3">
    <location>
        <begin position="89"/>
        <end position="243"/>
    </location>
</feature>
<feature type="transmembrane region" description="Helical" evidence="4">
    <location>
        <begin position="12"/>
        <end position="29"/>
    </location>
</feature>
<reference evidence="6 7" key="1">
    <citation type="submission" date="2016-10" db="EMBL/GenBank/DDBJ databases">
        <authorList>
            <person name="de Groot N.N."/>
        </authorList>
    </citation>
    <scope>NUCLEOTIDE SEQUENCE [LARGE SCALE GENOMIC DNA]</scope>
    <source>
        <strain evidence="6 7">DSM 2872</strain>
    </source>
</reference>
<evidence type="ECO:0000313" key="7">
    <source>
        <dbReference type="Proteomes" id="UP000183469"/>
    </source>
</evidence>
<dbReference type="EMBL" id="FNQG01000002">
    <property type="protein sequence ID" value="SDZ73739.1"/>
    <property type="molecule type" value="Genomic_DNA"/>
</dbReference>
<dbReference type="GO" id="GO:0030313">
    <property type="term" value="C:cell envelope"/>
    <property type="evidence" value="ECO:0007669"/>
    <property type="project" value="UniProtKB-SubCell"/>
</dbReference>
<evidence type="ECO:0000313" key="6">
    <source>
        <dbReference type="EMBL" id="SDZ73739.1"/>
    </source>
</evidence>
<feature type="domain" description="Multidrug resistance protein MdtA-like alpha-helical hairpin" evidence="5">
    <location>
        <begin position="129"/>
        <end position="183"/>
    </location>
</feature>
<dbReference type="PANTHER" id="PTHR32347">
    <property type="entry name" value="EFFLUX SYSTEM COMPONENT YKNX-RELATED"/>
    <property type="match status" value="1"/>
</dbReference>
<dbReference type="Pfam" id="PF25876">
    <property type="entry name" value="HH_MFP_RND"/>
    <property type="match status" value="1"/>
</dbReference>
<protein>
    <submittedName>
        <fullName evidence="6">HlyD family secretion protein</fullName>
    </submittedName>
</protein>
<dbReference type="OrthoDB" id="1634554at2"/>
<evidence type="ECO:0000256" key="2">
    <source>
        <dbReference type="ARBA" id="ARBA00023054"/>
    </source>
</evidence>
<dbReference type="Gene3D" id="2.40.50.100">
    <property type="match status" value="1"/>
</dbReference>
<dbReference type="Proteomes" id="UP000183469">
    <property type="component" value="Unassembled WGS sequence"/>
</dbReference>
<keyword evidence="4" id="KW-0812">Transmembrane</keyword>
<dbReference type="PANTHER" id="PTHR32347:SF23">
    <property type="entry name" value="BLL5650 PROTEIN"/>
    <property type="match status" value="1"/>
</dbReference>
<dbReference type="Gene3D" id="1.10.287.470">
    <property type="entry name" value="Helix hairpin bin"/>
    <property type="match status" value="1"/>
</dbReference>
<evidence type="ECO:0000256" key="1">
    <source>
        <dbReference type="ARBA" id="ARBA00004196"/>
    </source>
</evidence>
<dbReference type="InterPro" id="IPR011053">
    <property type="entry name" value="Single_hybrid_motif"/>
</dbReference>